<evidence type="ECO:0000313" key="2">
    <source>
        <dbReference type="EMBL" id="OBP78181.1"/>
    </source>
</evidence>
<comment type="caution">
    <text evidence="2">The sequence shown here is derived from an EMBL/GenBank/DDBJ whole genome shotgun (WGS) entry which is preliminary data.</text>
</comment>
<protein>
    <recommendedName>
        <fullName evidence="6">Lipoprotein</fullName>
    </recommendedName>
</protein>
<reference evidence="5" key="2">
    <citation type="submission" date="2016-06" db="EMBL/GenBank/DDBJ databases">
        <title>NZP2037 Pacbio-Illumina hybrid assembly.</title>
        <authorList>
            <person name="Ramsay J.P."/>
        </authorList>
    </citation>
    <scope>NUCLEOTIDE SEQUENCE [LARGE SCALE GENOMIC DNA]</scope>
    <source>
        <strain evidence="5">R7ANS::ICEMlSym2042</strain>
    </source>
</reference>
<keyword evidence="1" id="KW-0732">Signal</keyword>
<reference evidence="2" key="3">
    <citation type="submission" date="2016-06" db="EMBL/GenBank/DDBJ databases">
        <authorList>
            <person name="Kjaerup R.B."/>
            <person name="Dalgaard T.S."/>
            <person name="Juul-Madsen H.R."/>
        </authorList>
    </citation>
    <scope>NUCLEOTIDE SEQUENCE</scope>
    <source>
        <strain evidence="2">R7ANS::ICEMlSym2042</strain>
    </source>
</reference>
<sequence>MKKFLLVAVGLAVLAGSACSKAPECTAEIATKKAQDMAAALQEAITKDPSKAADLTAKVQAVTTKYQGTTTLADACKAYDEVTAAIKG</sequence>
<dbReference type="RefSeq" id="WP_019858327.1">
    <property type="nucleotide sequence ID" value="NZ_CP033334.1"/>
</dbReference>
<feature type="signal peptide" evidence="1">
    <location>
        <begin position="1"/>
        <end position="22"/>
    </location>
</feature>
<dbReference type="Proteomes" id="UP000093748">
    <property type="component" value="Unassembled WGS sequence"/>
</dbReference>
<evidence type="ECO:0000313" key="4">
    <source>
        <dbReference type="Proteomes" id="UP000093737"/>
    </source>
</evidence>
<dbReference type="OrthoDB" id="9809419at2"/>
<evidence type="ECO:0000256" key="1">
    <source>
        <dbReference type="SAM" id="SignalP"/>
    </source>
</evidence>
<reference evidence="3 4" key="1">
    <citation type="submission" date="2016-05" db="EMBL/GenBank/DDBJ databases">
        <authorList>
            <person name="Ramsay J.P."/>
        </authorList>
    </citation>
    <scope>NUCLEOTIDE SEQUENCE [LARGE SCALE GENOMIC DNA]</scope>
    <source>
        <strain evidence="3 4">NZP2042</strain>
    </source>
</reference>
<dbReference type="GeneID" id="66683882"/>
<evidence type="ECO:0000313" key="3">
    <source>
        <dbReference type="EMBL" id="OBQ72921.1"/>
    </source>
</evidence>
<accession>A0A1A5HYT9</accession>
<dbReference type="AlphaFoldDB" id="A0A1A5HYT9"/>
<gene>
    <name evidence="3" type="ORF">A8145_09180</name>
    <name evidence="2" type="ORF">BAE39_30540</name>
</gene>
<evidence type="ECO:0008006" key="6">
    <source>
        <dbReference type="Google" id="ProtNLM"/>
    </source>
</evidence>
<feature type="chain" id="PRO_5015053447" description="Lipoprotein" evidence="1">
    <location>
        <begin position="23"/>
        <end position="88"/>
    </location>
</feature>
<dbReference type="Proteomes" id="UP000093737">
    <property type="component" value="Unassembled WGS sequence"/>
</dbReference>
<dbReference type="EMBL" id="LYTK01000001">
    <property type="protein sequence ID" value="OBQ72921.1"/>
    <property type="molecule type" value="Genomic_DNA"/>
</dbReference>
<proteinExistence type="predicted"/>
<evidence type="ECO:0000313" key="5">
    <source>
        <dbReference type="Proteomes" id="UP000093748"/>
    </source>
</evidence>
<name>A0A1A5HYT9_RHILI</name>
<organism evidence="2 5">
    <name type="scientific">Rhizobium loti</name>
    <name type="common">Mesorhizobium loti</name>
    <dbReference type="NCBI Taxonomy" id="381"/>
    <lineage>
        <taxon>Bacteria</taxon>
        <taxon>Pseudomonadati</taxon>
        <taxon>Pseudomonadota</taxon>
        <taxon>Alphaproteobacteria</taxon>
        <taxon>Hyphomicrobiales</taxon>
        <taxon>Phyllobacteriaceae</taxon>
        <taxon>Mesorhizobium</taxon>
    </lineage>
</organism>
<dbReference type="EMBL" id="LZTJ01000008">
    <property type="protein sequence ID" value="OBP78181.1"/>
    <property type="molecule type" value="Genomic_DNA"/>
</dbReference>
<dbReference type="PROSITE" id="PS51257">
    <property type="entry name" value="PROKAR_LIPOPROTEIN"/>
    <property type="match status" value="1"/>
</dbReference>